<accession>A0A4Y2G8P9</accession>
<feature type="region of interest" description="Disordered" evidence="1">
    <location>
        <begin position="60"/>
        <end position="81"/>
    </location>
</feature>
<comment type="caution">
    <text evidence="2">The sequence shown here is derived from an EMBL/GenBank/DDBJ whole genome shotgun (WGS) entry which is preliminary data.</text>
</comment>
<protein>
    <submittedName>
        <fullName evidence="2">Uncharacterized protein</fullName>
    </submittedName>
</protein>
<organism evidence="2 3">
    <name type="scientific">Araneus ventricosus</name>
    <name type="common">Orbweaver spider</name>
    <name type="synonym">Epeira ventricosa</name>
    <dbReference type="NCBI Taxonomy" id="182803"/>
    <lineage>
        <taxon>Eukaryota</taxon>
        <taxon>Metazoa</taxon>
        <taxon>Ecdysozoa</taxon>
        <taxon>Arthropoda</taxon>
        <taxon>Chelicerata</taxon>
        <taxon>Arachnida</taxon>
        <taxon>Araneae</taxon>
        <taxon>Araneomorphae</taxon>
        <taxon>Entelegynae</taxon>
        <taxon>Araneoidea</taxon>
        <taxon>Araneidae</taxon>
        <taxon>Araneus</taxon>
    </lineage>
</organism>
<evidence type="ECO:0000313" key="2">
    <source>
        <dbReference type="EMBL" id="GBM50090.1"/>
    </source>
</evidence>
<evidence type="ECO:0000313" key="3">
    <source>
        <dbReference type="Proteomes" id="UP000499080"/>
    </source>
</evidence>
<proteinExistence type="predicted"/>
<dbReference type="AlphaFoldDB" id="A0A4Y2G8P9"/>
<dbReference type="Proteomes" id="UP000499080">
    <property type="component" value="Unassembled WGS sequence"/>
</dbReference>
<sequence>MTRGTPELAPFLQASAPHQRENALATTSDLMCRRPTYTVHLQWNRVLNLEPSGLEVKILPLDHRGPRRPAQTEPREGSARGYQTVSTTLIDKLMTTAMIHKNLFVSKSAGINENGVHDPVWAEKFIPQQRESLPKWPVGEMLHEAAINFVLGEAINTFFQISQNESTVLGF</sequence>
<name>A0A4Y2G8P9_ARAVE</name>
<evidence type="ECO:0000256" key="1">
    <source>
        <dbReference type="SAM" id="MobiDB-lite"/>
    </source>
</evidence>
<keyword evidence="3" id="KW-1185">Reference proteome</keyword>
<reference evidence="2 3" key="1">
    <citation type="journal article" date="2019" name="Sci. Rep.">
        <title>Orb-weaving spider Araneus ventricosus genome elucidates the spidroin gene catalogue.</title>
        <authorList>
            <person name="Kono N."/>
            <person name="Nakamura H."/>
            <person name="Ohtoshi R."/>
            <person name="Moran D.A.P."/>
            <person name="Shinohara A."/>
            <person name="Yoshida Y."/>
            <person name="Fujiwara M."/>
            <person name="Mori M."/>
            <person name="Tomita M."/>
            <person name="Arakawa K."/>
        </authorList>
    </citation>
    <scope>NUCLEOTIDE SEQUENCE [LARGE SCALE GENOMIC DNA]</scope>
</reference>
<gene>
    <name evidence="2" type="ORF">AVEN_223300_1</name>
</gene>
<dbReference type="EMBL" id="BGPR01001285">
    <property type="protein sequence ID" value="GBM50090.1"/>
    <property type="molecule type" value="Genomic_DNA"/>
</dbReference>